<evidence type="ECO:0000256" key="14">
    <source>
        <dbReference type="SAM" id="Phobius"/>
    </source>
</evidence>
<keyword evidence="9" id="KW-0418">Kinase</keyword>
<dbReference type="GO" id="GO:0000155">
    <property type="term" value="F:phosphorelay sensor kinase activity"/>
    <property type="evidence" value="ECO:0007669"/>
    <property type="project" value="InterPro"/>
</dbReference>
<dbReference type="PRINTS" id="PR00344">
    <property type="entry name" value="BCTRLSENSOR"/>
</dbReference>
<dbReference type="SMART" id="SM00387">
    <property type="entry name" value="HATPase_c"/>
    <property type="match status" value="1"/>
</dbReference>
<dbReference type="RefSeq" id="WP_069411185.1">
    <property type="nucleotide sequence ID" value="NZ_DAWDRA010000045.1"/>
</dbReference>
<evidence type="ECO:0000313" key="17">
    <source>
        <dbReference type="EMBL" id="ODR54348.1"/>
    </source>
</evidence>
<evidence type="ECO:0000256" key="7">
    <source>
        <dbReference type="ARBA" id="ARBA00022692"/>
    </source>
</evidence>
<proteinExistence type="predicted"/>
<keyword evidence="10" id="KW-0067">ATP-binding</keyword>
<dbReference type="Pfam" id="PF06580">
    <property type="entry name" value="His_kinase"/>
    <property type="match status" value="1"/>
</dbReference>
<evidence type="ECO:0000256" key="10">
    <source>
        <dbReference type="ARBA" id="ARBA00022840"/>
    </source>
</evidence>
<dbReference type="InterPro" id="IPR004358">
    <property type="entry name" value="Sig_transdc_His_kin-like_C"/>
</dbReference>
<dbReference type="PROSITE" id="PS50109">
    <property type="entry name" value="HIS_KIN"/>
    <property type="match status" value="1"/>
</dbReference>
<organism evidence="16 18">
    <name type="scientific">Eisenbergiella tayi</name>
    <dbReference type="NCBI Taxonomy" id="1432052"/>
    <lineage>
        <taxon>Bacteria</taxon>
        <taxon>Bacillati</taxon>
        <taxon>Bacillota</taxon>
        <taxon>Clostridia</taxon>
        <taxon>Lachnospirales</taxon>
        <taxon>Lachnospiraceae</taxon>
        <taxon>Eisenbergiella</taxon>
    </lineage>
</organism>
<dbReference type="GO" id="GO:0005524">
    <property type="term" value="F:ATP binding"/>
    <property type="evidence" value="ECO:0007669"/>
    <property type="project" value="UniProtKB-KW"/>
</dbReference>
<dbReference type="EC" id="2.7.13.3" evidence="3"/>
<evidence type="ECO:0000256" key="11">
    <source>
        <dbReference type="ARBA" id="ARBA00022989"/>
    </source>
</evidence>
<dbReference type="Proteomes" id="UP000094869">
    <property type="component" value="Unassembled WGS sequence"/>
</dbReference>
<comment type="catalytic activity">
    <reaction evidence="1">
        <text>ATP + protein L-histidine = ADP + protein N-phospho-L-histidine.</text>
        <dbReference type="EC" id="2.7.13.3"/>
    </reaction>
</comment>
<dbReference type="InterPro" id="IPR050640">
    <property type="entry name" value="Bact_2-comp_sensor_kinase"/>
</dbReference>
<feature type="domain" description="Histidine kinase" evidence="15">
    <location>
        <begin position="500"/>
        <end position="608"/>
    </location>
</feature>
<dbReference type="InterPro" id="IPR005467">
    <property type="entry name" value="His_kinase_dom"/>
</dbReference>
<evidence type="ECO:0000256" key="13">
    <source>
        <dbReference type="ARBA" id="ARBA00023136"/>
    </source>
</evidence>
<keyword evidence="13 14" id="KW-0472">Membrane</keyword>
<evidence type="ECO:0000256" key="5">
    <source>
        <dbReference type="ARBA" id="ARBA00022553"/>
    </source>
</evidence>
<evidence type="ECO:0000259" key="15">
    <source>
        <dbReference type="PROSITE" id="PS50109"/>
    </source>
</evidence>
<dbReference type="PANTHER" id="PTHR34220:SF11">
    <property type="entry name" value="SENSOR PROTEIN KINASE HPTS"/>
    <property type="match status" value="1"/>
</dbReference>
<keyword evidence="5" id="KW-0597">Phosphoprotein</keyword>
<comment type="subcellular location">
    <subcellularLocation>
        <location evidence="2">Cell membrane</location>
        <topology evidence="2">Multi-pass membrane protein</topology>
    </subcellularLocation>
</comment>
<evidence type="ECO:0000313" key="18">
    <source>
        <dbReference type="Proteomes" id="UP000094271"/>
    </source>
</evidence>
<sequence length="613" mass="69720">MIYRYLKKSRFFRTLLLLFNNISLHRKIVLTYFFFVFILVGILAASIYTFTASTIRTQNTFSLQQGFNQASSYLTYKLNGISSSSDMVIYNVSLNDVLNKDLENYSVMDQIADSKMILHLMKSMQESEDIKRARIYVPDSLIFSGNNVNICPLSQAQSAPWWNPLFQKKGLHLFVGNDSLEKTTYRDGECIALFRAMYRQDNYSELSFILRLDIPQSTVVGILNSANYTNDSCTLLMDSAGKIIAASNIGEPAPTLQEEATTLNLPLFPEETVTEIQWNGQRYMAMQSSIRGTEWDMVTLVPYSSFTLAITSLVKIIIGVSALILLLAWFLSKPVAYTITKRIDSLCGYMQQTKDGILKEVPDIIYKDEIGTLYENYNFMITRIHTLLHENYQMGRELKSAEYKALQSQINPHFLYNTLDMISWLSYQKKPEQISSVVYSLANFYKLSLNKGKYIVPISDEISHVTYYMKIQDLRFSGEIHFLTDIDPVILQYSIPKITLQPIVENALFHGILEKKSKSGQIIIHGILAEDNVLLIVEDDGVGIPSDQLNVLLEADNSEAHADDSGSHYGLRNINKRIRLQYGEEYGLSFESIPGEGTKVVLRLPSLHVDEIT</sequence>
<dbReference type="GO" id="GO:0005886">
    <property type="term" value="C:plasma membrane"/>
    <property type="evidence" value="ECO:0007669"/>
    <property type="project" value="UniProtKB-SubCell"/>
</dbReference>
<dbReference type="EMBL" id="MEHD01000025">
    <property type="protein sequence ID" value="ODR54348.1"/>
    <property type="molecule type" value="Genomic_DNA"/>
</dbReference>
<dbReference type="SUPFAM" id="SSF55874">
    <property type="entry name" value="ATPase domain of HSP90 chaperone/DNA topoisomerase II/histidine kinase"/>
    <property type="match status" value="1"/>
</dbReference>
<evidence type="ECO:0000256" key="8">
    <source>
        <dbReference type="ARBA" id="ARBA00022741"/>
    </source>
</evidence>
<protein>
    <recommendedName>
        <fullName evidence="3">histidine kinase</fullName>
        <ecNumber evidence="3">2.7.13.3</ecNumber>
    </recommendedName>
</protein>
<evidence type="ECO:0000256" key="2">
    <source>
        <dbReference type="ARBA" id="ARBA00004651"/>
    </source>
</evidence>
<evidence type="ECO:0000256" key="6">
    <source>
        <dbReference type="ARBA" id="ARBA00022679"/>
    </source>
</evidence>
<keyword evidence="19" id="KW-1185">Reference proteome</keyword>
<dbReference type="Pfam" id="PF02518">
    <property type="entry name" value="HATPase_c"/>
    <property type="match status" value="1"/>
</dbReference>
<name>A0A1E3U9Z0_9FIRM</name>
<accession>A0A1E3U9Z0</accession>
<comment type="caution">
    <text evidence="16">The sequence shown here is derived from an EMBL/GenBank/DDBJ whole genome shotgun (WGS) entry which is preliminary data.</text>
</comment>
<keyword evidence="8" id="KW-0547">Nucleotide-binding</keyword>
<dbReference type="InterPro" id="IPR010559">
    <property type="entry name" value="Sig_transdc_His_kin_internal"/>
</dbReference>
<evidence type="ECO:0000256" key="1">
    <source>
        <dbReference type="ARBA" id="ARBA00000085"/>
    </source>
</evidence>
<feature type="transmembrane region" description="Helical" evidence="14">
    <location>
        <begin position="29"/>
        <end position="50"/>
    </location>
</feature>
<evidence type="ECO:0000256" key="3">
    <source>
        <dbReference type="ARBA" id="ARBA00012438"/>
    </source>
</evidence>
<evidence type="ECO:0000313" key="19">
    <source>
        <dbReference type="Proteomes" id="UP000094869"/>
    </source>
</evidence>
<evidence type="ECO:0000256" key="9">
    <source>
        <dbReference type="ARBA" id="ARBA00022777"/>
    </source>
</evidence>
<evidence type="ECO:0000256" key="12">
    <source>
        <dbReference type="ARBA" id="ARBA00023012"/>
    </source>
</evidence>
<keyword evidence="7 14" id="KW-0812">Transmembrane</keyword>
<dbReference type="EMBL" id="MEHA01000028">
    <property type="protein sequence ID" value="ODR45129.1"/>
    <property type="molecule type" value="Genomic_DNA"/>
</dbReference>
<keyword evidence="12" id="KW-0902">Two-component regulatory system</keyword>
<dbReference type="Gene3D" id="3.30.565.10">
    <property type="entry name" value="Histidine kinase-like ATPase, C-terminal domain"/>
    <property type="match status" value="1"/>
</dbReference>
<reference evidence="17 19" key="1">
    <citation type="submission" date="2016-08" db="EMBL/GenBank/DDBJ databases">
        <title>Characterization of Isolates of Eisenbergiella tayi Derived from Blood Cultures, Using Whole Genome Sequencing.</title>
        <authorList>
            <person name="Bernier A.-M."/>
            <person name="Burdz T."/>
            <person name="Wiebe D."/>
            <person name="Bernard K."/>
        </authorList>
    </citation>
    <scope>NUCLEOTIDE SEQUENCE [LARGE SCALE GENOMIC DNA]</scope>
    <source>
        <strain evidence="17 19">NML120146</strain>
    </source>
</reference>
<evidence type="ECO:0000313" key="16">
    <source>
        <dbReference type="EMBL" id="ODR45129.1"/>
    </source>
</evidence>
<dbReference type="Proteomes" id="UP000094271">
    <property type="component" value="Unassembled WGS sequence"/>
</dbReference>
<gene>
    <name evidence="16" type="ORF">BEI59_27300</name>
    <name evidence="17" type="ORF">BEI63_15310</name>
</gene>
<dbReference type="InterPro" id="IPR036890">
    <property type="entry name" value="HATPase_C_sf"/>
</dbReference>
<dbReference type="Gene3D" id="3.30.450.20">
    <property type="entry name" value="PAS domain"/>
    <property type="match status" value="1"/>
</dbReference>
<keyword evidence="11 14" id="KW-1133">Transmembrane helix</keyword>
<dbReference type="PANTHER" id="PTHR34220">
    <property type="entry name" value="SENSOR HISTIDINE KINASE YPDA"/>
    <property type="match status" value="1"/>
</dbReference>
<dbReference type="Gene3D" id="6.10.340.10">
    <property type="match status" value="1"/>
</dbReference>
<keyword evidence="6" id="KW-0808">Transferase</keyword>
<feature type="transmembrane region" description="Helical" evidence="14">
    <location>
        <begin position="306"/>
        <end position="332"/>
    </location>
</feature>
<dbReference type="InterPro" id="IPR003594">
    <property type="entry name" value="HATPase_dom"/>
</dbReference>
<keyword evidence="4" id="KW-1003">Cell membrane</keyword>
<evidence type="ECO:0000256" key="4">
    <source>
        <dbReference type="ARBA" id="ARBA00022475"/>
    </source>
</evidence>
<dbReference type="AlphaFoldDB" id="A0A1E3U9Z0"/>
<reference evidence="16 18" key="2">
    <citation type="submission" date="2016-08" db="EMBL/GenBank/DDBJ databases">
        <authorList>
            <person name="Seilhamer J.J."/>
        </authorList>
    </citation>
    <scope>NUCLEOTIDE SEQUENCE [LARGE SCALE GENOMIC DNA]</scope>
    <source>
        <strain evidence="16 18">NML150140-1</strain>
    </source>
</reference>